<feature type="transmembrane region" description="Helical" evidence="1">
    <location>
        <begin position="73"/>
        <end position="94"/>
    </location>
</feature>
<sequence length="161" mass="17771">MTGVAYIPVQTPDQTAFTSDVAALSSPIRILLRDIVLLCKNLKYAPLAFQPRVPLKELPQLEYQDHVTPHRDVVLVAFATALEAILGLIAAPLVLFLSGWLVMLLLGLAYGVLLALLEAVRGPLIVVSRVDMTPYKALDKEKWYFVNGVGTRYFSFSSTIK</sequence>
<keyword evidence="1" id="KW-0472">Membrane</keyword>
<feature type="transmembrane region" description="Helical" evidence="1">
    <location>
        <begin position="100"/>
        <end position="120"/>
    </location>
</feature>
<dbReference type="Proteomes" id="UP001456524">
    <property type="component" value="Unassembled WGS sequence"/>
</dbReference>
<evidence type="ECO:0000313" key="3">
    <source>
        <dbReference type="Proteomes" id="UP001456524"/>
    </source>
</evidence>
<accession>A0ABR1XF96</accession>
<gene>
    <name evidence="2" type="ORF">IWX90DRAFT_94577</name>
</gene>
<evidence type="ECO:0000256" key="1">
    <source>
        <dbReference type="SAM" id="Phobius"/>
    </source>
</evidence>
<organism evidence="2 3">
    <name type="scientific">Phyllosticta citrichinensis</name>
    <dbReference type="NCBI Taxonomy" id="1130410"/>
    <lineage>
        <taxon>Eukaryota</taxon>
        <taxon>Fungi</taxon>
        <taxon>Dikarya</taxon>
        <taxon>Ascomycota</taxon>
        <taxon>Pezizomycotina</taxon>
        <taxon>Dothideomycetes</taxon>
        <taxon>Dothideomycetes incertae sedis</taxon>
        <taxon>Botryosphaeriales</taxon>
        <taxon>Phyllostictaceae</taxon>
        <taxon>Phyllosticta</taxon>
    </lineage>
</organism>
<keyword evidence="3" id="KW-1185">Reference proteome</keyword>
<name>A0ABR1XF96_9PEZI</name>
<evidence type="ECO:0000313" key="2">
    <source>
        <dbReference type="EMBL" id="KAK8151521.1"/>
    </source>
</evidence>
<dbReference type="EMBL" id="JBBWUH010000017">
    <property type="protein sequence ID" value="KAK8151521.1"/>
    <property type="molecule type" value="Genomic_DNA"/>
</dbReference>
<comment type="caution">
    <text evidence="2">The sequence shown here is derived from an EMBL/GenBank/DDBJ whole genome shotgun (WGS) entry which is preliminary data.</text>
</comment>
<proteinExistence type="predicted"/>
<reference evidence="2 3" key="1">
    <citation type="journal article" date="2022" name="G3 (Bethesda)">
        <title>Enemy or ally: a genomic approach to elucidate the lifestyle of Phyllosticta citrichinaensis.</title>
        <authorList>
            <person name="Buijs V.A."/>
            <person name="Groenewald J.Z."/>
            <person name="Haridas S."/>
            <person name="LaButti K.M."/>
            <person name="Lipzen A."/>
            <person name="Martin F.M."/>
            <person name="Barry K."/>
            <person name="Grigoriev I.V."/>
            <person name="Crous P.W."/>
            <person name="Seidl M.F."/>
        </authorList>
    </citation>
    <scope>NUCLEOTIDE SEQUENCE [LARGE SCALE GENOMIC DNA]</scope>
    <source>
        <strain evidence="2 3">CBS 129764</strain>
    </source>
</reference>
<keyword evidence="1" id="KW-1133">Transmembrane helix</keyword>
<protein>
    <submittedName>
        <fullName evidence="2">Uncharacterized protein</fullName>
    </submittedName>
</protein>
<keyword evidence="1" id="KW-0812">Transmembrane</keyword>